<dbReference type="RefSeq" id="WP_274151157.1">
    <property type="nucleotide sequence ID" value="NZ_CP117811.1"/>
</dbReference>
<sequence length="781" mass="88790">MKQPLIFISLLLFNFTVLCETPEAMWKSAFQEFDKAEIHFKKAEHSKADSAFSTALAKFLKISVDYPSWETTSVSYRVNECKDKLNEIKNLPSSKNNDAIKKGSDKSDLNKIRAERDKYAKAMIMSYNKNKKYKREMELLKALLSQAQKSAGSNSQTNSDLENAILGKRKLELTIKGLESEISELKIKKATSNEQELIDLQSKMDTFLLDAQKKQRVLEANLNTSQKTLLQKNNTLMDQKRLYKELKALSVESELEKKLYLDQMSEKNTQITKLSKEVNSLKGQKMNMSSSLNLAQKSLVDTENREKASQEKLFKQIESLQGKNIALNARLLKMTQQSSQLSSEKMTQTKLQVDLTKSNNSLTLERKKNAALITEHEKHLLSVKKSQDTLGNQKTELELKVTGLILENKKLLLRASKAQSEKNIVALKNSQLKEQLIDRETSFVNQLKMTSSKQAEVIKKLTKDLKDKSELNNIYAARLDSSSLAMLSLNEKLKKFLKEENSKEGQGDDQEKLNLIKKLEASEGLNKKLNGELISLRERYIKLNKFSGQKDDEIIARYVKLKKVHSELQVDFKKLVQRIPSEGVQESNFTDESSENINRKIETLIYDAYKASNEGKHQVALGLYAQALELDDKNLDALMRTGILYYQLGQLSEAERYLNQAFYQNPDDANILIPLAMSVLDKADYHLGISLLSRAVALKPEDDELRVNLGVALQALGWEKAALREMEKAYEINDKNAQTALNLAVLYLSQTPKRVTQAKAMYEKALTMGAQKSPLLEELLR</sequence>
<dbReference type="InterPro" id="IPR011990">
    <property type="entry name" value="TPR-like_helical_dom_sf"/>
</dbReference>
<accession>A0ABY7VS40</accession>
<evidence type="ECO:0000313" key="3">
    <source>
        <dbReference type="EMBL" id="WDE97023.1"/>
    </source>
</evidence>
<feature type="coiled-coil region" evidence="2">
    <location>
        <begin position="130"/>
        <end position="195"/>
    </location>
</feature>
<dbReference type="InterPro" id="IPR019734">
    <property type="entry name" value="TPR_rpt"/>
</dbReference>
<dbReference type="Proteomes" id="UP001214250">
    <property type="component" value="Chromosome 1"/>
</dbReference>
<proteinExistence type="predicted"/>
<keyword evidence="2" id="KW-0175">Coiled coil</keyword>
<dbReference type="PROSITE" id="PS50005">
    <property type="entry name" value="TPR"/>
    <property type="match status" value="1"/>
</dbReference>
<evidence type="ECO:0000256" key="1">
    <source>
        <dbReference type="PROSITE-ProRule" id="PRU00339"/>
    </source>
</evidence>
<feature type="repeat" description="TPR" evidence="1">
    <location>
        <begin position="635"/>
        <end position="668"/>
    </location>
</feature>
<evidence type="ECO:0000256" key="2">
    <source>
        <dbReference type="SAM" id="Coils"/>
    </source>
</evidence>
<dbReference type="SUPFAM" id="SSF48452">
    <property type="entry name" value="TPR-like"/>
    <property type="match status" value="1"/>
</dbReference>
<name>A0ABY7VS40_9BACT</name>
<reference evidence="3 4" key="1">
    <citation type="submission" date="2023-02" db="EMBL/GenBank/DDBJ databases">
        <title>Genome sequence of Lentisphaera profundi SAORIC-696.</title>
        <authorList>
            <person name="Kim e."/>
            <person name="Cho J.-C."/>
            <person name="Choi A."/>
            <person name="Kang I."/>
        </authorList>
    </citation>
    <scope>NUCLEOTIDE SEQUENCE [LARGE SCALE GENOMIC DNA]</scope>
    <source>
        <strain evidence="3 4">SAORIC-696</strain>
    </source>
</reference>
<organism evidence="3 4">
    <name type="scientific">Lentisphaera profundi</name>
    <dbReference type="NCBI Taxonomy" id="1658616"/>
    <lineage>
        <taxon>Bacteria</taxon>
        <taxon>Pseudomonadati</taxon>
        <taxon>Lentisphaerota</taxon>
        <taxon>Lentisphaeria</taxon>
        <taxon>Lentisphaerales</taxon>
        <taxon>Lentisphaeraceae</taxon>
        <taxon>Lentisphaera</taxon>
    </lineage>
</organism>
<dbReference type="Pfam" id="PF14559">
    <property type="entry name" value="TPR_19"/>
    <property type="match status" value="1"/>
</dbReference>
<dbReference type="Gene3D" id="1.25.40.10">
    <property type="entry name" value="Tetratricopeptide repeat domain"/>
    <property type="match status" value="1"/>
</dbReference>
<dbReference type="EMBL" id="CP117811">
    <property type="protein sequence ID" value="WDE97023.1"/>
    <property type="molecule type" value="Genomic_DNA"/>
</dbReference>
<gene>
    <name evidence="3" type="ORF">PQO03_03485</name>
</gene>
<dbReference type="PANTHER" id="PTHR44998">
    <property type="match status" value="1"/>
</dbReference>
<keyword evidence="4" id="KW-1185">Reference proteome</keyword>
<dbReference type="PANTHER" id="PTHR44998:SF1">
    <property type="entry name" value="UDP-N-ACETYLGLUCOSAMINE--PEPTIDE N-ACETYLGLUCOSAMINYLTRANSFERASE 110 KDA SUBUNIT"/>
    <property type="match status" value="1"/>
</dbReference>
<dbReference type="SMART" id="SM00028">
    <property type="entry name" value="TPR"/>
    <property type="match status" value="4"/>
</dbReference>
<keyword evidence="1" id="KW-0802">TPR repeat</keyword>
<protein>
    <submittedName>
        <fullName evidence="3">Tetratricopeptide repeat protein</fullName>
    </submittedName>
</protein>
<evidence type="ECO:0000313" key="4">
    <source>
        <dbReference type="Proteomes" id="UP001214250"/>
    </source>
</evidence>